<proteinExistence type="predicted"/>
<evidence type="ECO:0000313" key="3">
    <source>
        <dbReference type="Proteomes" id="UP001166021"/>
    </source>
</evidence>
<accession>A0ABR7VA50</accession>
<gene>
    <name evidence="2" type="ORF">HPE56_19640</name>
</gene>
<dbReference type="InterPro" id="IPR036736">
    <property type="entry name" value="ACP-like_sf"/>
</dbReference>
<dbReference type="Proteomes" id="UP001166021">
    <property type="component" value="Unassembled WGS sequence"/>
</dbReference>
<dbReference type="SUPFAM" id="SSF47336">
    <property type="entry name" value="ACP-like"/>
    <property type="match status" value="1"/>
</dbReference>
<feature type="domain" description="Carrier" evidence="1">
    <location>
        <begin position="1"/>
        <end position="79"/>
    </location>
</feature>
<sequence>MTRNEILAGINEIFIDTMDDKDIVLKETTQAADIEEWDSIIHILLVVAIEKRFDIHFASNEIQNWKDISEIIDSISSKI</sequence>
<dbReference type="InterPro" id="IPR009081">
    <property type="entry name" value="PP-bd_ACP"/>
</dbReference>
<keyword evidence="3" id="KW-1185">Reference proteome</keyword>
<dbReference type="EMBL" id="JABTCF010000018">
    <property type="protein sequence ID" value="MBD0780018.1"/>
    <property type="molecule type" value="Genomic_DNA"/>
</dbReference>
<evidence type="ECO:0000259" key="1">
    <source>
        <dbReference type="PROSITE" id="PS50075"/>
    </source>
</evidence>
<dbReference type="Gene3D" id="1.10.1200.10">
    <property type="entry name" value="ACP-like"/>
    <property type="match status" value="1"/>
</dbReference>
<dbReference type="PROSITE" id="PS50075">
    <property type="entry name" value="CARRIER"/>
    <property type="match status" value="1"/>
</dbReference>
<name>A0ABR7VA50_9FLAO</name>
<reference evidence="2" key="1">
    <citation type="submission" date="2020-05" db="EMBL/GenBank/DDBJ databases">
        <title>The draft genome sequence of Maribacter sp. ANRC-HE7.</title>
        <authorList>
            <person name="Mu L."/>
        </authorList>
    </citation>
    <scope>NUCLEOTIDE SEQUENCE</scope>
    <source>
        <strain evidence="2">ANRC-HE7</strain>
    </source>
</reference>
<protein>
    <submittedName>
        <fullName evidence="2">Acyl carrier protein</fullName>
    </submittedName>
</protein>
<organism evidence="2 3">
    <name type="scientific">Maribacter aquimaris</name>
    <dbReference type="NCBI Taxonomy" id="2737171"/>
    <lineage>
        <taxon>Bacteria</taxon>
        <taxon>Pseudomonadati</taxon>
        <taxon>Bacteroidota</taxon>
        <taxon>Flavobacteriia</taxon>
        <taxon>Flavobacteriales</taxon>
        <taxon>Flavobacteriaceae</taxon>
        <taxon>Maribacter</taxon>
    </lineage>
</organism>
<dbReference type="RefSeq" id="WP_188245449.1">
    <property type="nucleotide sequence ID" value="NZ_JABTCF010000018.1"/>
</dbReference>
<evidence type="ECO:0000313" key="2">
    <source>
        <dbReference type="EMBL" id="MBD0780018.1"/>
    </source>
</evidence>
<comment type="caution">
    <text evidence="2">The sequence shown here is derived from an EMBL/GenBank/DDBJ whole genome shotgun (WGS) entry which is preliminary data.</text>
</comment>